<dbReference type="AlphaFoldDB" id="A0A1N7CFL5"/>
<gene>
    <name evidence="8" type="ORF">SAMN05445060_0097</name>
</gene>
<dbReference type="Gene3D" id="1.20.1560.10">
    <property type="entry name" value="ABC transporter type 1, transmembrane domain"/>
    <property type="match status" value="1"/>
</dbReference>
<dbReference type="PANTHER" id="PTHR43394:SF1">
    <property type="entry name" value="ATP-BINDING CASSETTE SUB-FAMILY B MEMBER 10, MITOCHONDRIAL"/>
    <property type="match status" value="1"/>
</dbReference>
<evidence type="ECO:0000256" key="3">
    <source>
        <dbReference type="ARBA" id="ARBA00022989"/>
    </source>
</evidence>
<organism evidence="8 9">
    <name type="scientific">Williamsia sterculiae</name>
    <dbReference type="NCBI Taxonomy" id="1344003"/>
    <lineage>
        <taxon>Bacteria</taxon>
        <taxon>Bacillati</taxon>
        <taxon>Actinomycetota</taxon>
        <taxon>Actinomycetes</taxon>
        <taxon>Mycobacteriales</taxon>
        <taxon>Nocardiaceae</taxon>
        <taxon>Williamsia</taxon>
    </lineage>
</organism>
<dbReference type="Pfam" id="PF00005">
    <property type="entry name" value="ABC_tran"/>
    <property type="match status" value="1"/>
</dbReference>
<accession>A0A1N7CFL5</accession>
<reference evidence="8 9" key="1">
    <citation type="submission" date="2017-01" db="EMBL/GenBank/DDBJ databases">
        <authorList>
            <person name="Mah S.A."/>
            <person name="Swanson W.J."/>
            <person name="Moy G.W."/>
            <person name="Vacquier V.D."/>
        </authorList>
    </citation>
    <scope>NUCLEOTIDE SEQUENCE [LARGE SCALE GENOMIC DNA]</scope>
    <source>
        <strain evidence="8 9">CPCC 203464</strain>
    </source>
</reference>
<sequence length="562" mass="58213">MSTTGRQIIRRTLVRNRLSVTAGTALICLHQVCETAIPLVLGILIDRGVAGKSAVALLVSVVALGGLFVVLTVAFQAGMRLLNVALQQEGHTLRMEVAGRALAPAGLKTDLSGGELLTISSSDAEYASWFLDLFPRMAAAATAVIATAVALLVINLSLGLIVLISVPVFLALLRAATPLITRRAVAQQSRVAKATSMAGDLIAGLRSIKGIGAEAAASRRYAQASASALDATLSTVTSTSLQRGVTTAISALIAATIAICAGWYALTGRVTTGDLIAVAGLAQFLIEPLTLLSATPATVAKARGSAERIAQVLSAPASMPDRGGLIPDGGDVRLHDTGHRSLRSIDLDIPAGSLVAVFAHDRADGDALAAVLSGQLPADDQTGRVSLGGVRLTEIDRDAIRTHLIAEPHVTDLFAGTLAANVAAGADCDPERISRALAAAAAEELVADHAHGLDQQLHDRGRNLSGGQRQRLALARALYTRAPVLVLHDPTTAVDAVTEQAIASGLVTERHVDHTTVVITSSPTLLAVADTVVVLRHGRVEQVGTHADLLTDSRDYAEAVLR</sequence>
<comment type="subcellular location">
    <subcellularLocation>
        <location evidence="1">Cell membrane</location>
        <topology evidence="1">Multi-pass membrane protein</topology>
    </subcellularLocation>
</comment>
<dbReference type="GO" id="GO:0015421">
    <property type="term" value="F:ABC-type oligopeptide transporter activity"/>
    <property type="evidence" value="ECO:0007669"/>
    <property type="project" value="TreeGrafter"/>
</dbReference>
<feature type="transmembrane region" description="Helical" evidence="5">
    <location>
        <begin position="56"/>
        <end position="77"/>
    </location>
</feature>
<evidence type="ECO:0000313" key="9">
    <source>
        <dbReference type="Proteomes" id="UP000186218"/>
    </source>
</evidence>
<evidence type="ECO:0000313" key="8">
    <source>
        <dbReference type="EMBL" id="SIR62267.1"/>
    </source>
</evidence>
<evidence type="ECO:0000256" key="1">
    <source>
        <dbReference type="ARBA" id="ARBA00004651"/>
    </source>
</evidence>
<evidence type="ECO:0000256" key="4">
    <source>
        <dbReference type="ARBA" id="ARBA00023136"/>
    </source>
</evidence>
<dbReference type="PROSITE" id="PS50929">
    <property type="entry name" value="ABC_TM1F"/>
    <property type="match status" value="1"/>
</dbReference>
<dbReference type="Gene3D" id="3.40.50.300">
    <property type="entry name" value="P-loop containing nucleotide triphosphate hydrolases"/>
    <property type="match status" value="1"/>
</dbReference>
<dbReference type="InterPro" id="IPR003439">
    <property type="entry name" value="ABC_transporter-like_ATP-bd"/>
</dbReference>
<keyword evidence="9" id="KW-1185">Reference proteome</keyword>
<dbReference type="CDD" id="cd07346">
    <property type="entry name" value="ABC_6TM_exporters"/>
    <property type="match status" value="1"/>
</dbReference>
<dbReference type="SUPFAM" id="SSF52540">
    <property type="entry name" value="P-loop containing nucleoside triphosphate hydrolases"/>
    <property type="match status" value="1"/>
</dbReference>
<evidence type="ECO:0000256" key="2">
    <source>
        <dbReference type="ARBA" id="ARBA00022692"/>
    </source>
</evidence>
<feature type="domain" description="ABC transmembrane type-1" evidence="7">
    <location>
        <begin position="22"/>
        <end position="301"/>
    </location>
</feature>
<feature type="domain" description="ABC transporter" evidence="6">
    <location>
        <begin position="327"/>
        <end position="562"/>
    </location>
</feature>
<proteinExistence type="predicted"/>
<dbReference type="InterPro" id="IPR039421">
    <property type="entry name" value="Type_1_exporter"/>
</dbReference>
<name>A0A1N7CFL5_9NOCA</name>
<dbReference type="EMBL" id="FTNT01000001">
    <property type="protein sequence ID" value="SIR62267.1"/>
    <property type="molecule type" value="Genomic_DNA"/>
</dbReference>
<dbReference type="PANTHER" id="PTHR43394">
    <property type="entry name" value="ATP-DEPENDENT PERMEASE MDL1, MITOCHONDRIAL"/>
    <property type="match status" value="1"/>
</dbReference>
<evidence type="ECO:0000259" key="6">
    <source>
        <dbReference type="PROSITE" id="PS50893"/>
    </source>
</evidence>
<dbReference type="GO" id="GO:0016887">
    <property type="term" value="F:ATP hydrolysis activity"/>
    <property type="evidence" value="ECO:0007669"/>
    <property type="project" value="InterPro"/>
</dbReference>
<keyword evidence="2 5" id="KW-0812">Transmembrane</keyword>
<keyword evidence="3 5" id="KW-1133">Transmembrane helix</keyword>
<evidence type="ECO:0000256" key="5">
    <source>
        <dbReference type="SAM" id="Phobius"/>
    </source>
</evidence>
<keyword evidence="8" id="KW-0547">Nucleotide-binding</keyword>
<keyword evidence="8" id="KW-0067">ATP-binding</keyword>
<dbReference type="Pfam" id="PF00664">
    <property type="entry name" value="ABC_membrane"/>
    <property type="match status" value="1"/>
</dbReference>
<feature type="transmembrane region" description="Helical" evidence="5">
    <location>
        <begin position="140"/>
        <end position="173"/>
    </location>
</feature>
<dbReference type="PROSITE" id="PS50893">
    <property type="entry name" value="ABC_TRANSPORTER_2"/>
    <property type="match status" value="1"/>
</dbReference>
<dbReference type="InterPro" id="IPR036640">
    <property type="entry name" value="ABC1_TM_sf"/>
</dbReference>
<dbReference type="Proteomes" id="UP000186218">
    <property type="component" value="Unassembled WGS sequence"/>
</dbReference>
<evidence type="ECO:0000259" key="7">
    <source>
        <dbReference type="PROSITE" id="PS50929"/>
    </source>
</evidence>
<dbReference type="SUPFAM" id="SSF90123">
    <property type="entry name" value="ABC transporter transmembrane region"/>
    <property type="match status" value="1"/>
</dbReference>
<dbReference type="PROSITE" id="PS00211">
    <property type="entry name" value="ABC_TRANSPORTER_1"/>
    <property type="match status" value="1"/>
</dbReference>
<protein>
    <submittedName>
        <fullName evidence="8">Putative ABC transport system ATP-binding protein</fullName>
    </submittedName>
</protein>
<dbReference type="InterPro" id="IPR017871">
    <property type="entry name" value="ABC_transporter-like_CS"/>
</dbReference>
<dbReference type="GO" id="GO:0005524">
    <property type="term" value="F:ATP binding"/>
    <property type="evidence" value="ECO:0007669"/>
    <property type="project" value="UniProtKB-KW"/>
</dbReference>
<dbReference type="GO" id="GO:0005886">
    <property type="term" value="C:plasma membrane"/>
    <property type="evidence" value="ECO:0007669"/>
    <property type="project" value="UniProtKB-SubCell"/>
</dbReference>
<dbReference type="InterPro" id="IPR011527">
    <property type="entry name" value="ABC1_TM_dom"/>
</dbReference>
<keyword evidence="4 5" id="KW-0472">Membrane</keyword>
<dbReference type="RefSeq" id="WP_076475572.1">
    <property type="nucleotide sequence ID" value="NZ_FTNT01000001.1"/>
</dbReference>
<feature type="transmembrane region" description="Helical" evidence="5">
    <location>
        <begin position="245"/>
        <end position="266"/>
    </location>
</feature>
<dbReference type="InterPro" id="IPR027417">
    <property type="entry name" value="P-loop_NTPase"/>
</dbReference>
<dbReference type="OrthoDB" id="4966664at2"/>
<dbReference type="STRING" id="1344003.SAMN05445060_0097"/>